<sequence>MPPFWSMALRGVCYKNVAIKAFVPEKMKILHSAIYATGID</sequence>
<dbReference type="Proteomes" id="UP000236551">
    <property type="component" value="Chromosome"/>
</dbReference>
<accession>A0A090JDX8</accession>
<gene>
    <name evidence="1" type="ORF">CV83915_00671</name>
</gene>
<dbReference type="AlphaFoldDB" id="A0A090JDX8"/>
<protein>
    <submittedName>
        <fullName evidence="1">Uncharacterized protein</fullName>
    </submittedName>
</protein>
<proteinExistence type="predicted"/>
<name>A0A090JDX8_ECOLX</name>
<dbReference type="EMBL" id="CP024978">
    <property type="protein sequence ID" value="ATZ31042.1"/>
    <property type="molecule type" value="Genomic_DNA"/>
</dbReference>
<organism evidence="1 2">
    <name type="scientific">Escherichia coli</name>
    <dbReference type="NCBI Taxonomy" id="562"/>
    <lineage>
        <taxon>Bacteria</taxon>
        <taxon>Pseudomonadati</taxon>
        <taxon>Pseudomonadota</taxon>
        <taxon>Gammaproteobacteria</taxon>
        <taxon>Enterobacterales</taxon>
        <taxon>Enterobacteriaceae</taxon>
        <taxon>Escherichia</taxon>
    </lineage>
</organism>
<evidence type="ECO:0000313" key="1">
    <source>
        <dbReference type="EMBL" id="ATZ31042.1"/>
    </source>
</evidence>
<reference evidence="1 2" key="1">
    <citation type="submission" date="2017-11" db="EMBL/GenBank/DDBJ databases">
        <title>Escherichia coli CV839-15 Genome sequencing and assembly.</title>
        <authorList>
            <person name="Li Z."/>
            <person name="Song N."/>
            <person name="Li W."/>
            <person name="Philip H.R."/>
            <person name="Bu Z."/>
            <person name="Siguo L."/>
        </authorList>
    </citation>
    <scope>NUCLEOTIDE SEQUENCE [LARGE SCALE GENOMIC DNA]</scope>
    <source>
        <strain evidence="1 2">CV839-15</strain>
    </source>
</reference>
<evidence type="ECO:0000313" key="2">
    <source>
        <dbReference type="Proteomes" id="UP000236551"/>
    </source>
</evidence>